<dbReference type="AlphaFoldDB" id="A0A2T2WHR3"/>
<dbReference type="SUPFAM" id="SSF88723">
    <property type="entry name" value="PIN domain-like"/>
    <property type="match status" value="1"/>
</dbReference>
<dbReference type="EMBL" id="PXYV01000027">
    <property type="protein sequence ID" value="PSR21777.1"/>
    <property type="molecule type" value="Genomic_DNA"/>
</dbReference>
<dbReference type="PANTHER" id="PTHR36173">
    <property type="entry name" value="RIBONUCLEASE VAPC16-RELATED"/>
    <property type="match status" value="1"/>
</dbReference>
<dbReference type="CDD" id="cd09872">
    <property type="entry name" value="PIN_Sll0205-like"/>
    <property type="match status" value="1"/>
</dbReference>
<evidence type="ECO:0000313" key="2">
    <source>
        <dbReference type="EMBL" id="PSR21777.1"/>
    </source>
</evidence>
<protein>
    <submittedName>
        <fullName evidence="2">PIN domain nuclease</fullName>
    </submittedName>
</protein>
<proteinExistence type="predicted"/>
<sequence length="126" mass="13625">MMLLLDTHIYLWYLVDSPRITQEISEKISEADVVLVSAVSIWEAAIKIGLGKLDAKISDLVKGIEASGFSELAVSVEDAGMVASLPPIHNDPFDRLLVAQALAGPFRLLTADSTVARYSDVVQLVT</sequence>
<dbReference type="InterPro" id="IPR052919">
    <property type="entry name" value="TA_system_RNase"/>
</dbReference>
<evidence type="ECO:0000259" key="1">
    <source>
        <dbReference type="Pfam" id="PF01850"/>
    </source>
</evidence>
<feature type="domain" description="PIN" evidence="1">
    <location>
        <begin position="4"/>
        <end position="119"/>
    </location>
</feature>
<organism evidence="2 3">
    <name type="scientific">Sulfobacillus acidophilus</name>
    <dbReference type="NCBI Taxonomy" id="53633"/>
    <lineage>
        <taxon>Bacteria</taxon>
        <taxon>Bacillati</taxon>
        <taxon>Bacillota</taxon>
        <taxon>Clostridia</taxon>
        <taxon>Eubacteriales</taxon>
        <taxon>Clostridiales Family XVII. Incertae Sedis</taxon>
        <taxon>Sulfobacillus</taxon>
    </lineage>
</organism>
<name>A0A2T2WHR3_9FIRM</name>
<dbReference type="InterPro" id="IPR029060">
    <property type="entry name" value="PIN-like_dom_sf"/>
</dbReference>
<accession>A0A2T2WHR3</accession>
<dbReference type="InterPro" id="IPR041705">
    <property type="entry name" value="PIN_Sll0205"/>
</dbReference>
<dbReference type="PANTHER" id="PTHR36173:SF2">
    <property type="entry name" value="RIBONUCLEASE VAPC16"/>
    <property type="match status" value="1"/>
</dbReference>
<comment type="caution">
    <text evidence="2">The sequence shown here is derived from an EMBL/GenBank/DDBJ whole genome shotgun (WGS) entry which is preliminary data.</text>
</comment>
<gene>
    <name evidence="2" type="ORF">C7B45_09320</name>
</gene>
<evidence type="ECO:0000313" key="3">
    <source>
        <dbReference type="Proteomes" id="UP000241848"/>
    </source>
</evidence>
<reference evidence="2 3" key="1">
    <citation type="journal article" date="2014" name="BMC Genomics">
        <title>Comparison of environmental and isolate Sulfobacillus genomes reveals diverse carbon, sulfur, nitrogen, and hydrogen metabolisms.</title>
        <authorList>
            <person name="Justice N.B."/>
            <person name="Norman A."/>
            <person name="Brown C.T."/>
            <person name="Singh A."/>
            <person name="Thomas B.C."/>
            <person name="Banfield J.F."/>
        </authorList>
    </citation>
    <scope>NUCLEOTIDE SEQUENCE [LARGE SCALE GENOMIC DNA]</scope>
    <source>
        <strain evidence="2">AMDSBA3</strain>
    </source>
</reference>
<dbReference type="Pfam" id="PF01850">
    <property type="entry name" value="PIN"/>
    <property type="match status" value="1"/>
</dbReference>
<dbReference type="Gene3D" id="3.40.50.1010">
    <property type="entry name" value="5'-nuclease"/>
    <property type="match status" value="1"/>
</dbReference>
<dbReference type="InterPro" id="IPR002716">
    <property type="entry name" value="PIN_dom"/>
</dbReference>
<dbReference type="Proteomes" id="UP000241848">
    <property type="component" value="Unassembled WGS sequence"/>
</dbReference>